<keyword evidence="1" id="KW-0677">Repeat</keyword>
<evidence type="ECO:0000313" key="2">
    <source>
        <dbReference type="EMBL" id="CAF4354447.1"/>
    </source>
</evidence>
<sequence>VIKWVNGAKEGIVVAGGQNEGNDIARLSRPQGLIVDASGTVYVADGWNNRIMRWCKGAKEGNIIAGGNGRGDKANQFYDVMGLSFDRDGNIYVVDQKNYRIQRFNIRINRS</sequence>
<gene>
    <name evidence="2" type="ORF">FNK824_LOCUS42455</name>
</gene>
<dbReference type="SUPFAM" id="SSF63829">
    <property type="entry name" value="Calcium-dependent phosphotriesterase"/>
    <property type="match status" value="1"/>
</dbReference>
<protein>
    <recommendedName>
        <fullName evidence="4">6-bladed beta-propeller</fullName>
    </recommendedName>
</protein>
<dbReference type="Proteomes" id="UP000663874">
    <property type="component" value="Unassembled WGS sequence"/>
</dbReference>
<comment type="caution">
    <text evidence="2">The sequence shown here is derived from an EMBL/GenBank/DDBJ whole genome shotgun (WGS) entry which is preliminary data.</text>
</comment>
<proteinExistence type="predicted"/>
<reference evidence="2" key="1">
    <citation type="submission" date="2021-02" db="EMBL/GenBank/DDBJ databases">
        <authorList>
            <person name="Nowell W R."/>
        </authorList>
    </citation>
    <scope>NUCLEOTIDE SEQUENCE</scope>
</reference>
<evidence type="ECO:0000313" key="3">
    <source>
        <dbReference type="Proteomes" id="UP000663874"/>
    </source>
</evidence>
<dbReference type="InterPro" id="IPR001258">
    <property type="entry name" value="NHL_repeat"/>
</dbReference>
<name>A0A820LD28_9BILA</name>
<dbReference type="EMBL" id="CAJOBE010050101">
    <property type="protein sequence ID" value="CAF4354447.1"/>
    <property type="molecule type" value="Genomic_DNA"/>
</dbReference>
<evidence type="ECO:0008006" key="4">
    <source>
        <dbReference type="Google" id="ProtNLM"/>
    </source>
</evidence>
<dbReference type="Gene3D" id="2.120.10.30">
    <property type="entry name" value="TolB, C-terminal domain"/>
    <property type="match status" value="1"/>
</dbReference>
<accession>A0A820LD28</accession>
<feature type="non-terminal residue" evidence="2">
    <location>
        <position position="1"/>
    </location>
</feature>
<dbReference type="AlphaFoldDB" id="A0A820LD28"/>
<organism evidence="2 3">
    <name type="scientific">Rotaria sordida</name>
    <dbReference type="NCBI Taxonomy" id="392033"/>
    <lineage>
        <taxon>Eukaryota</taxon>
        <taxon>Metazoa</taxon>
        <taxon>Spiralia</taxon>
        <taxon>Gnathifera</taxon>
        <taxon>Rotifera</taxon>
        <taxon>Eurotatoria</taxon>
        <taxon>Bdelloidea</taxon>
        <taxon>Philodinida</taxon>
        <taxon>Philodinidae</taxon>
        <taxon>Rotaria</taxon>
    </lineage>
</organism>
<evidence type="ECO:0000256" key="1">
    <source>
        <dbReference type="ARBA" id="ARBA00022737"/>
    </source>
</evidence>
<dbReference type="Pfam" id="PF01436">
    <property type="entry name" value="NHL"/>
    <property type="match status" value="1"/>
</dbReference>
<dbReference type="InterPro" id="IPR011042">
    <property type="entry name" value="6-blade_b-propeller_TolB-like"/>
</dbReference>